<gene>
    <name evidence="1" type="ORF">JTE90_007361</name>
</gene>
<dbReference type="Proteomes" id="UP000827092">
    <property type="component" value="Unassembled WGS sequence"/>
</dbReference>
<name>A0AAV6TCH6_9ARAC</name>
<reference evidence="1 2" key="1">
    <citation type="journal article" date="2022" name="Nat. Ecol. Evol.">
        <title>A masculinizing supergene underlies an exaggerated male reproductive morph in a spider.</title>
        <authorList>
            <person name="Hendrickx F."/>
            <person name="De Corte Z."/>
            <person name="Sonet G."/>
            <person name="Van Belleghem S.M."/>
            <person name="Kostlbacher S."/>
            <person name="Vangestel C."/>
        </authorList>
    </citation>
    <scope>NUCLEOTIDE SEQUENCE [LARGE SCALE GENOMIC DNA]</scope>
    <source>
        <strain evidence="1">W744_W776</strain>
    </source>
</reference>
<dbReference type="EMBL" id="JAFNEN010007702">
    <property type="protein sequence ID" value="KAG8155635.1"/>
    <property type="molecule type" value="Genomic_DNA"/>
</dbReference>
<sequence length="121" mass="13615">MSLGGKLTKFFIWILKNWFSWEFPKLAPGSRALYEVDNAFPKISQHLITKGFPKTGLGENPPFTPKKKGLALKPIPSLIESFLKRRPGREKGFPQNIRSINHPPCPHAPHPAPLPALGIKW</sequence>
<protein>
    <submittedName>
        <fullName evidence="1">Uncharacterized protein</fullName>
    </submittedName>
</protein>
<comment type="caution">
    <text evidence="1">The sequence shown here is derived from an EMBL/GenBank/DDBJ whole genome shotgun (WGS) entry which is preliminary data.</text>
</comment>
<evidence type="ECO:0000313" key="2">
    <source>
        <dbReference type="Proteomes" id="UP000827092"/>
    </source>
</evidence>
<accession>A0AAV6TCH6</accession>
<dbReference type="AlphaFoldDB" id="A0AAV6TCH6"/>
<evidence type="ECO:0000313" key="1">
    <source>
        <dbReference type="EMBL" id="KAG8155635.1"/>
    </source>
</evidence>
<proteinExistence type="predicted"/>
<organism evidence="1 2">
    <name type="scientific">Oedothorax gibbosus</name>
    <dbReference type="NCBI Taxonomy" id="931172"/>
    <lineage>
        <taxon>Eukaryota</taxon>
        <taxon>Metazoa</taxon>
        <taxon>Ecdysozoa</taxon>
        <taxon>Arthropoda</taxon>
        <taxon>Chelicerata</taxon>
        <taxon>Arachnida</taxon>
        <taxon>Araneae</taxon>
        <taxon>Araneomorphae</taxon>
        <taxon>Entelegynae</taxon>
        <taxon>Araneoidea</taxon>
        <taxon>Linyphiidae</taxon>
        <taxon>Erigoninae</taxon>
        <taxon>Oedothorax</taxon>
    </lineage>
</organism>
<keyword evidence="2" id="KW-1185">Reference proteome</keyword>